<dbReference type="SMART" id="SM00448">
    <property type="entry name" value="REC"/>
    <property type="match status" value="1"/>
</dbReference>
<evidence type="ECO:0000259" key="5">
    <source>
        <dbReference type="PROSITE" id="PS51755"/>
    </source>
</evidence>
<evidence type="ECO:0000256" key="2">
    <source>
        <dbReference type="PROSITE-ProRule" id="PRU00169"/>
    </source>
</evidence>
<protein>
    <submittedName>
        <fullName evidence="6">Response regulator transcription factor</fullName>
    </submittedName>
</protein>
<evidence type="ECO:0000259" key="4">
    <source>
        <dbReference type="PROSITE" id="PS50110"/>
    </source>
</evidence>
<keyword evidence="2" id="KW-0597">Phosphoprotein</keyword>
<name>A0ABR8CF93_9CYAN</name>
<comment type="caution">
    <text evidence="6">The sequence shown here is derived from an EMBL/GenBank/DDBJ whole genome shotgun (WGS) entry which is preliminary data.</text>
</comment>
<dbReference type="CDD" id="cd00383">
    <property type="entry name" value="trans_reg_C"/>
    <property type="match status" value="1"/>
</dbReference>
<proteinExistence type="predicted"/>
<dbReference type="EMBL" id="JACJQY010000050">
    <property type="protein sequence ID" value="MBD2319403.1"/>
    <property type="molecule type" value="Genomic_DNA"/>
</dbReference>
<sequence>MRILLVEDDVRLAETLAEALIDARYVVDIATDGESAWYQAQSLEYDLMLLDLMLPELDGISLCHRLRSHGYSLPILMLTACDTINDEINGLDVGADDYIVKPVDLQKLFARIRALLRRGSLSASPVLEWGELYLNPSTCEVGYGINPIHLTPKEYALLELLLRNGRRVLSRSVMIEHVWSLESPPEEHTVKVHIRGLRQKLKAAGANEDLIETVHSMGYRLNRIYSNFRSNEPQ</sequence>
<feature type="DNA-binding region" description="OmpR/PhoB-type" evidence="3">
    <location>
        <begin position="124"/>
        <end position="223"/>
    </location>
</feature>
<dbReference type="PANTHER" id="PTHR48111">
    <property type="entry name" value="REGULATOR OF RPOS"/>
    <property type="match status" value="1"/>
</dbReference>
<feature type="modified residue" description="4-aspartylphosphate" evidence="2">
    <location>
        <position position="51"/>
    </location>
</feature>
<evidence type="ECO:0000313" key="7">
    <source>
        <dbReference type="Proteomes" id="UP000618445"/>
    </source>
</evidence>
<reference evidence="6 7" key="1">
    <citation type="journal article" date="2020" name="ISME J.">
        <title>Comparative genomics reveals insights into cyanobacterial evolution and habitat adaptation.</title>
        <authorList>
            <person name="Chen M.Y."/>
            <person name="Teng W.K."/>
            <person name="Zhao L."/>
            <person name="Hu C.X."/>
            <person name="Zhou Y.K."/>
            <person name="Han B.P."/>
            <person name="Song L.R."/>
            <person name="Shu W.S."/>
        </authorList>
    </citation>
    <scope>NUCLEOTIDE SEQUENCE [LARGE SCALE GENOMIC DNA]</scope>
    <source>
        <strain evidence="6 7">FACHB-1050</strain>
    </source>
</reference>
<organism evidence="6 7">
    <name type="scientific">Phormidium tenue FACHB-1050</name>
    <dbReference type="NCBI Taxonomy" id="2692857"/>
    <lineage>
        <taxon>Bacteria</taxon>
        <taxon>Bacillati</taxon>
        <taxon>Cyanobacteriota</taxon>
        <taxon>Cyanophyceae</taxon>
        <taxon>Oscillatoriophycideae</taxon>
        <taxon>Oscillatoriales</taxon>
        <taxon>Oscillatoriaceae</taxon>
        <taxon>Phormidium</taxon>
    </lineage>
</organism>
<accession>A0ABR8CF93</accession>
<dbReference type="InterPro" id="IPR039420">
    <property type="entry name" value="WalR-like"/>
</dbReference>
<dbReference type="InterPro" id="IPR001789">
    <property type="entry name" value="Sig_transdc_resp-reg_receiver"/>
</dbReference>
<dbReference type="RefSeq" id="WP_190581374.1">
    <property type="nucleotide sequence ID" value="NZ_CAWPQU010000046.1"/>
</dbReference>
<dbReference type="Gene3D" id="3.40.50.2300">
    <property type="match status" value="1"/>
</dbReference>
<dbReference type="PROSITE" id="PS51755">
    <property type="entry name" value="OMPR_PHOB"/>
    <property type="match status" value="1"/>
</dbReference>
<dbReference type="SUPFAM" id="SSF46894">
    <property type="entry name" value="C-terminal effector domain of the bipartite response regulators"/>
    <property type="match status" value="1"/>
</dbReference>
<dbReference type="InterPro" id="IPR016032">
    <property type="entry name" value="Sig_transdc_resp-reg_C-effctor"/>
</dbReference>
<dbReference type="InterPro" id="IPR001867">
    <property type="entry name" value="OmpR/PhoB-type_DNA-bd"/>
</dbReference>
<dbReference type="Pfam" id="PF00486">
    <property type="entry name" value="Trans_reg_C"/>
    <property type="match status" value="1"/>
</dbReference>
<feature type="domain" description="Response regulatory" evidence="4">
    <location>
        <begin position="2"/>
        <end position="116"/>
    </location>
</feature>
<dbReference type="Proteomes" id="UP000618445">
    <property type="component" value="Unassembled WGS sequence"/>
</dbReference>
<dbReference type="Pfam" id="PF00072">
    <property type="entry name" value="Response_reg"/>
    <property type="match status" value="1"/>
</dbReference>
<dbReference type="InterPro" id="IPR036388">
    <property type="entry name" value="WH-like_DNA-bd_sf"/>
</dbReference>
<dbReference type="PANTHER" id="PTHR48111:SF15">
    <property type="entry name" value="OMPR SUBFAMILY"/>
    <property type="match status" value="1"/>
</dbReference>
<dbReference type="Gene3D" id="6.10.250.690">
    <property type="match status" value="1"/>
</dbReference>
<dbReference type="SUPFAM" id="SSF52172">
    <property type="entry name" value="CheY-like"/>
    <property type="match status" value="1"/>
</dbReference>
<dbReference type="InterPro" id="IPR011006">
    <property type="entry name" value="CheY-like_superfamily"/>
</dbReference>
<dbReference type="Gene3D" id="1.10.10.10">
    <property type="entry name" value="Winged helix-like DNA-binding domain superfamily/Winged helix DNA-binding domain"/>
    <property type="match status" value="1"/>
</dbReference>
<dbReference type="PROSITE" id="PS50110">
    <property type="entry name" value="RESPONSE_REGULATORY"/>
    <property type="match status" value="1"/>
</dbReference>
<feature type="domain" description="OmpR/PhoB-type" evidence="5">
    <location>
        <begin position="124"/>
        <end position="223"/>
    </location>
</feature>
<evidence type="ECO:0000256" key="1">
    <source>
        <dbReference type="ARBA" id="ARBA00023125"/>
    </source>
</evidence>
<gene>
    <name evidence="6" type="ORF">H6G05_21505</name>
</gene>
<evidence type="ECO:0000256" key="3">
    <source>
        <dbReference type="PROSITE-ProRule" id="PRU01091"/>
    </source>
</evidence>
<dbReference type="SMART" id="SM00862">
    <property type="entry name" value="Trans_reg_C"/>
    <property type="match status" value="1"/>
</dbReference>
<keyword evidence="1 3" id="KW-0238">DNA-binding</keyword>
<evidence type="ECO:0000313" key="6">
    <source>
        <dbReference type="EMBL" id="MBD2319403.1"/>
    </source>
</evidence>
<keyword evidence="7" id="KW-1185">Reference proteome</keyword>